<comment type="caution">
    <text evidence="2">The sequence shown here is derived from an EMBL/GenBank/DDBJ whole genome shotgun (WGS) entry which is preliminary data.</text>
</comment>
<accession>A0A6I4SZU0</accession>
<feature type="domain" description="Glycosyl transferase family 1" evidence="1">
    <location>
        <begin position="276"/>
        <end position="374"/>
    </location>
</feature>
<dbReference type="EMBL" id="WTYM01000052">
    <property type="protein sequence ID" value="MXO60557.1"/>
    <property type="molecule type" value="Genomic_DNA"/>
</dbReference>
<dbReference type="Proteomes" id="UP000433652">
    <property type="component" value="Unassembled WGS sequence"/>
</dbReference>
<protein>
    <submittedName>
        <fullName evidence="2">Glycosyltransferase</fullName>
    </submittedName>
</protein>
<gene>
    <name evidence="2" type="ORF">GRI89_13510</name>
</gene>
<sequence length="423" mass="46032">MTTSELPTVVYLGNFELPDRNAAALRVRGNARIFRDLGYRVVLVGVSRDTAGEDLSSSSCESGDQGIEAWAMAYPSGTGEWMRRITSIRPLIEVVERADISRLALVICYNYPAVAQLRIAHAARRLGAKAVADVTEWYGRVPGRSPACLVKNIDTLLRMYLVNPAMEGLITTSSFMSDYYQPTGLPIVEIPTLQRGDPGPPRASTGSAAKKLFFAGSGFDPALVTQGREGLKDRLDWVLELLFAAAKLGAVFEMDLFGVTRENYLAIVPEHADLIAGLGDALRFRGRVPHADLLDTLRRADFSIFMRQTTRVTLAGFPTKFSESVAYGTPAITNPMPSLTNYLIEGETGFTVDPSDPGAAARHLTEILSMPAGEVAAMKQACARSSQFDYATFVEPVADWLAELGLDAARRRASANCRPMKTV</sequence>
<dbReference type="SUPFAM" id="SSF53756">
    <property type="entry name" value="UDP-Glycosyltransferase/glycogen phosphorylase"/>
    <property type="match status" value="1"/>
</dbReference>
<dbReference type="Gene3D" id="3.40.50.2000">
    <property type="entry name" value="Glycogen Phosphorylase B"/>
    <property type="match status" value="1"/>
</dbReference>
<dbReference type="OrthoDB" id="9804196at2"/>
<evidence type="ECO:0000313" key="2">
    <source>
        <dbReference type="EMBL" id="MXO60557.1"/>
    </source>
</evidence>
<keyword evidence="3" id="KW-1185">Reference proteome</keyword>
<evidence type="ECO:0000259" key="1">
    <source>
        <dbReference type="Pfam" id="PF00534"/>
    </source>
</evidence>
<dbReference type="GO" id="GO:0016757">
    <property type="term" value="F:glycosyltransferase activity"/>
    <property type="evidence" value="ECO:0007669"/>
    <property type="project" value="InterPro"/>
</dbReference>
<name>A0A6I4SZU0_9SPHN</name>
<keyword evidence="2" id="KW-0808">Transferase</keyword>
<proteinExistence type="predicted"/>
<dbReference type="InterPro" id="IPR001296">
    <property type="entry name" value="Glyco_trans_1"/>
</dbReference>
<dbReference type="AlphaFoldDB" id="A0A6I4SZU0"/>
<dbReference type="Pfam" id="PF00534">
    <property type="entry name" value="Glycos_transf_1"/>
    <property type="match status" value="1"/>
</dbReference>
<dbReference type="RefSeq" id="WP_159796599.1">
    <property type="nucleotide sequence ID" value="NZ_WTYM01000052.1"/>
</dbReference>
<reference evidence="2 3" key="1">
    <citation type="submission" date="2019-12" db="EMBL/GenBank/DDBJ databases">
        <title>Genomic-based taxomic classification of the family Erythrobacteraceae.</title>
        <authorList>
            <person name="Xu L."/>
        </authorList>
    </citation>
    <scope>NUCLEOTIDE SEQUENCE [LARGE SCALE GENOMIC DNA]</scope>
    <source>
        <strain evidence="2 3">MCCC 1K01500</strain>
    </source>
</reference>
<organism evidence="2 3">
    <name type="scientific">Croceibacterium salegens</name>
    <dbReference type="NCBI Taxonomy" id="1737568"/>
    <lineage>
        <taxon>Bacteria</taxon>
        <taxon>Pseudomonadati</taxon>
        <taxon>Pseudomonadota</taxon>
        <taxon>Alphaproteobacteria</taxon>
        <taxon>Sphingomonadales</taxon>
        <taxon>Erythrobacteraceae</taxon>
        <taxon>Croceibacterium</taxon>
    </lineage>
</organism>
<evidence type="ECO:0000313" key="3">
    <source>
        <dbReference type="Proteomes" id="UP000433652"/>
    </source>
</evidence>